<evidence type="ECO:0000256" key="4">
    <source>
        <dbReference type="ARBA" id="ARBA00022490"/>
    </source>
</evidence>
<comment type="subcellular location">
    <subcellularLocation>
        <location evidence="1">Cytoplasm</location>
        <location evidence="1">Perinuclear region</location>
    </subcellularLocation>
</comment>
<keyword evidence="3" id="KW-0488">Methylation</keyword>
<evidence type="ECO:0000256" key="12">
    <source>
        <dbReference type="SAM" id="MobiDB-lite"/>
    </source>
</evidence>
<dbReference type="InterPro" id="IPR035979">
    <property type="entry name" value="RBD_domain_sf"/>
</dbReference>
<keyword evidence="8" id="KW-0648">Protein biosynthesis</keyword>
<evidence type="ECO:0000256" key="1">
    <source>
        <dbReference type="ARBA" id="ARBA00004556"/>
    </source>
</evidence>
<dbReference type="Ensembl" id="ENSORLT00015018133.1">
    <property type="protein sequence ID" value="ENSORLP00015011313.1"/>
    <property type="gene ID" value="ENSORLG00015012124.1"/>
</dbReference>
<dbReference type="InterPro" id="IPR000504">
    <property type="entry name" value="RRM_dom"/>
</dbReference>
<reference evidence="14" key="4">
    <citation type="submission" date="2025-09" db="UniProtKB">
        <authorList>
            <consortium name="Ensembl"/>
        </authorList>
    </citation>
    <scope>IDENTIFICATION</scope>
    <source>
        <strain evidence="14">HSOK</strain>
    </source>
</reference>
<dbReference type="SUPFAM" id="SSF54928">
    <property type="entry name" value="RNA-binding domain, RBD"/>
    <property type="match status" value="1"/>
</dbReference>
<keyword evidence="6" id="KW-0597">Phosphoprotein</keyword>
<dbReference type="GO" id="GO:0003723">
    <property type="term" value="F:RNA binding"/>
    <property type="evidence" value="ECO:0007669"/>
    <property type="project" value="UniProtKB-UniRule"/>
</dbReference>
<evidence type="ECO:0000259" key="13">
    <source>
        <dbReference type="PROSITE" id="PS50102"/>
    </source>
</evidence>
<reference evidence="14" key="3">
    <citation type="submission" date="2025-08" db="UniProtKB">
        <authorList>
            <consortium name="Ensembl"/>
        </authorList>
    </citation>
    <scope>IDENTIFICATION</scope>
    <source>
        <strain evidence="14">HSOK</strain>
    </source>
</reference>
<dbReference type="InterPro" id="IPR034229">
    <property type="entry name" value="eIF4H_RRM"/>
</dbReference>
<dbReference type="FunFam" id="3.30.70.330:FF:000115">
    <property type="entry name" value="eukaryotic translation initiation factor 4H"/>
    <property type="match status" value="1"/>
</dbReference>
<name>A0A3P9HUE4_ORYLA</name>
<evidence type="ECO:0000256" key="11">
    <source>
        <dbReference type="PROSITE-ProRule" id="PRU00176"/>
    </source>
</evidence>
<dbReference type="PANTHER" id="PTHR23236">
    <property type="entry name" value="EUKARYOTIC TRANSLATION INITIATION FACTOR 4B/4H"/>
    <property type="match status" value="1"/>
</dbReference>
<dbReference type="PANTHER" id="PTHR23236:SF11">
    <property type="entry name" value="EUKARYOTIC TRANSLATION INITIATION FACTOR 4H"/>
    <property type="match status" value="1"/>
</dbReference>
<feature type="compositionally biased region" description="Polar residues" evidence="12">
    <location>
        <begin position="209"/>
        <end position="219"/>
    </location>
</feature>
<evidence type="ECO:0000313" key="14">
    <source>
        <dbReference type="Ensembl" id="ENSORLP00015011313.1"/>
    </source>
</evidence>
<evidence type="ECO:0000256" key="6">
    <source>
        <dbReference type="ARBA" id="ARBA00022553"/>
    </source>
</evidence>
<dbReference type="PROSITE" id="PS50102">
    <property type="entry name" value="RRM"/>
    <property type="match status" value="1"/>
</dbReference>
<evidence type="ECO:0000313" key="15">
    <source>
        <dbReference type="Proteomes" id="UP000265200"/>
    </source>
</evidence>
<reference key="1">
    <citation type="journal article" date="2007" name="Nature">
        <title>The medaka draft genome and insights into vertebrate genome evolution.</title>
        <authorList>
            <person name="Kasahara M."/>
            <person name="Naruse K."/>
            <person name="Sasaki S."/>
            <person name="Nakatani Y."/>
            <person name="Qu W."/>
            <person name="Ahsan B."/>
            <person name="Yamada T."/>
            <person name="Nagayasu Y."/>
            <person name="Doi K."/>
            <person name="Kasai Y."/>
            <person name="Jindo T."/>
            <person name="Kobayashi D."/>
            <person name="Shimada A."/>
            <person name="Toyoda A."/>
            <person name="Kuroki Y."/>
            <person name="Fujiyama A."/>
            <person name="Sasaki T."/>
            <person name="Shimizu A."/>
            <person name="Asakawa S."/>
            <person name="Shimizu N."/>
            <person name="Hashimoto S."/>
            <person name="Yang J."/>
            <person name="Lee Y."/>
            <person name="Matsushima K."/>
            <person name="Sugano S."/>
            <person name="Sakaizumi M."/>
            <person name="Narita T."/>
            <person name="Ohishi K."/>
            <person name="Haga S."/>
            <person name="Ohta F."/>
            <person name="Nomoto H."/>
            <person name="Nogata K."/>
            <person name="Morishita T."/>
            <person name="Endo T."/>
            <person name="Shin-I T."/>
            <person name="Takeda H."/>
            <person name="Morishita S."/>
            <person name="Kohara Y."/>
        </authorList>
    </citation>
    <scope>NUCLEOTIDE SEQUENCE [LARGE SCALE GENOMIC DNA]</scope>
    <source>
        <strain>Hd-rR</strain>
    </source>
</reference>
<evidence type="ECO:0000256" key="8">
    <source>
        <dbReference type="ARBA" id="ARBA00022917"/>
    </source>
</evidence>
<dbReference type="SMART" id="SM00360">
    <property type="entry name" value="RRM"/>
    <property type="match status" value="1"/>
</dbReference>
<dbReference type="InterPro" id="IPR012677">
    <property type="entry name" value="Nucleotide-bd_a/b_plait_sf"/>
</dbReference>
<feature type="domain" description="RRM" evidence="13">
    <location>
        <begin position="46"/>
        <end position="122"/>
    </location>
</feature>
<evidence type="ECO:0000256" key="10">
    <source>
        <dbReference type="ARBA" id="ARBA00025462"/>
    </source>
</evidence>
<evidence type="ECO:0000256" key="2">
    <source>
        <dbReference type="ARBA" id="ARBA00013856"/>
    </source>
</evidence>
<evidence type="ECO:0000256" key="7">
    <source>
        <dbReference type="ARBA" id="ARBA00022884"/>
    </source>
</evidence>
<keyword evidence="4" id="KW-0963">Cytoplasm</keyword>
<feature type="compositionally biased region" description="Gly residues" evidence="12">
    <location>
        <begin position="16"/>
        <end position="32"/>
    </location>
</feature>
<evidence type="ECO:0000256" key="3">
    <source>
        <dbReference type="ARBA" id="ARBA00022481"/>
    </source>
</evidence>
<feature type="region of interest" description="Disordered" evidence="12">
    <location>
        <begin position="1"/>
        <end position="45"/>
    </location>
</feature>
<protein>
    <recommendedName>
        <fullName evidence="2">Eukaryotic translation initiation factor 4H</fullName>
    </recommendedName>
</protein>
<dbReference type="Proteomes" id="UP000265200">
    <property type="component" value="Chromosome 13"/>
</dbReference>
<keyword evidence="9" id="KW-0007">Acetylation</keyword>
<accession>A0A3P9HUE4</accession>
<reference evidence="14 15" key="2">
    <citation type="submission" date="2017-04" db="EMBL/GenBank/DDBJ databases">
        <title>CpG methylation of centromeres and impact of large insertions on vertebrate speciation.</title>
        <authorList>
            <person name="Ichikawa K."/>
            <person name="Yoshimura J."/>
            <person name="Morishita S."/>
        </authorList>
    </citation>
    <scope>NUCLEOTIDE SEQUENCE</scope>
    <source>
        <strain evidence="14 15">HSOK</strain>
    </source>
</reference>
<evidence type="ECO:0000256" key="5">
    <source>
        <dbReference type="ARBA" id="ARBA00022540"/>
    </source>
</evidence>
<dbReference type="GO" id="GO:0048471">
    <property type="term" value="C:perinuclear region of cytoplasm"/>
    <property type="evidence" value="ECO:0007669"/>
    <property type="project" value="UniProtKB-SubCell"/>
</dbReference>
<keyword evidence="5" id="KW-0396">Initiation factor</keyword>
<organism evidence="14 15">
    <name type="scientific">Oryzias latipes</name>
    <name type="common">Japanese rice fish</name>
    <name type="synonym">Japanese killifish</name>
    <dbReference type="NCBI Taxonomy" id="8090"/>
    <lineage>
        <taxon>Eukaryota</taxon>
        <taxon>Metazoa</taxon>
        <taxon>Chordata</taxon>
        <taxon>Craniata</taxon>
        <taxon>Vertebrata</taxon>
        <taxon>Euteleostomi</taxon>
        <taxon>Actinopterygii</taxon>
        <taxon>Neopterygii</taxon>
        <taxon>Teleostei</taxon>
        <taxon>Neoteleostei</taxon>
        <taxon>Acanthomorphata</taxon>
        <taxon>Ovalentaria</taxon>
        <taxon>Atherinomorphae</taxon>
        <taxon>Beloniformes</taxon>
        <taxon>Adrianichthyidae</taxon>
        <taxon>Oryziinae</taxon>
        <taxon>Oryzias</taxon>
    </lineage>
</organism>
<dbReference type="AlphaFoldDB" id="A0A3P9HUE4"/>
<dbReference type="Pfam" id="PF00076">
    <property type="entry name" value="RRM_1"/>
    <property type="match status" value="1"/>
</dbReference>
<keyword evidence="7 11" id="KW-0694">RNA-binding</keyword>
<proteinExistence type="predicted"/>
<feature type="compositionally biased region" description="Basic and acidic residues" evidence="12">
    <location>
        <begin position="185"/>
        <end position="196"/>
    </location>
</feature>
<sequence>MADYDNYDDRDRAYGSFGGGRGPRGGGGGAGGPRKQQKELPSDPPFTAFVGNLPFNTVQGDIDIIFKELNIRSVRLVRDKETDKFKGFCYVEFEDLESLKEALTYDGALLGDRSLRVDIAEGRRQERGAGGFGFRKDDARGFRDDDYMGGRSRGGGSSRPSDRRGGGGGMGRFREGPPPRGGTTDFREPSEEERAQRPRLQLKPRTVSEPLNQVANPNSAIFGGAKPREEA</sequence>
<dbReference type="GO" id="GO:0003743">
    <property type="term" value="F:translation initiation factor activity"/>
    <property type="evidence" value="ECO:0007669"/>
    <property type="project" value="UniProtKB-KW"/>
</dbReference>
<feature type="region of interest" description="Disordered" evidence="12">
    <location>
        <begin position="143"/>
        <end position="231"/>
    </location>
</feature>
<dbReference type="CDD" id="cd12401">
    <property type="entry name" value="RRM_eIF4H"/>
    <property type="match status" value="1"/>
</dbReference>
<evidence type="ECO:0000256" key="9">
    <source>
        <dbReference type="ARBA" id="ARBA00022990"/>
    </source>
</evidence>
<comment type="function">
    <text evidence="10">Stimulates the RNA helicase activity of EIF4A in the translation initiation complex. Binds weakly mRNA.</text>
</comment>
<dbReference type="Gene3D" id="3.30.70.330">
    <property type="match status" value="1"/>
</dbReference>